<dbReference type="Proteomes" id="UP000807469">
    <property type="component" value="Unassembled WGS sequence"/>
</dbReference>
<dbReference type="AlphaFoldDB" id="A0A9P5ZB28"/>
<gene>
    <name evidence="1" type="ORF">BDN70DRAFT_872904</name>
</gene>
<evidence type="ECO:0000313" key="1">
    <source>
        <dbReference type="EMBL" id="KAF9484202.1"/>
    </source>
</evidence>
<protein>
    <submittedName>
        <fullName evidence="1">Uncharacterized protein</fullName>
    </submittedName>
</protein>
<reference evidence="1" key="1">
    <citation type="submission" date="2020-11" db="EMBL/GenBank/DDBJ databases">
        <authorList>
            <consortium name="DOE Joint Genome Institute"/>
            <person name="Ahrendt S."/>
            <person name="Riley R."/>
            <person name="Andreopoulos W."/>
            <person name="Labutti K."/>
            <person name="Pangilinan J."/>
            <person name="Ruiz-Duenas F.J."/>
            <person name="Barrasa J.M."/>
            <person name="Sanchez-Garcia M."/>
            <person name="Camarero S."/>
            <person name="Miyauchi S."/>
            <person name="Serrano A."/>
            <person name="Linde D."/>
            <person name="Babiker R."/>
            <person name="Drula E."/>
            <person name="Ayuso-Fernandez I."/>
            <person name="Pacheco R."/>
            <person name="Padilla G."/>
            <person name="Ferreira P."/>
            <person name="Barriuso J."/>
            <person name="Kellner H."/>
            <person name="Castanera R."/>
            <person name="Alfaro M."/>
            <person name="Ramirez L."/>
            <person name="Pisabarro A.G."/>
            <person name="Kuo A."/>
            <person name="Tritt A."/>
            <person name="Lipzen A."/>
            <person name="He G."/>
            <person name="Yan M."/>
            <person name="Ng V."/>
            <person name="Cullen D."/>
            <person name="Martin F."/>
            <person name="Rosso M.-N."/>
            <person name="Henrissat B."/>
            <person name="Hibbett D."/>
            <person name="Martinez A.T."/>
            <person name="Grigoriev I.V."/>
        </authorList>
    </citation>
    <scope>NUCLEOTIDE SEQUENCE</scope>
    <source>
        <strain evidence="1">CIRM-BRFM 674</strain>
    </source>
</reference>
<sequence length="428" mass="48161">MSALALTLDIVEEFIDALARDDPNLSSTKACSLVCQEFHVICKKRIFASIALNNSSARSPTLAKFKWIQKGSSSQFLRLVDSSPYVVNHIRHLRYHIVEEDLNHGALAQSFQKITGLQSLSLWDDTEQRSYKWNVTIDNALRPAFLHFFNLPTLTDLQLRNINGFVIADLELCANLRRIACAGDLTIGEPEVPLNSVLPESPTCLQGLTIASSGGHEVVRHMCSMKCRDGTPFIDLSGLTALDVRLIVPKDISHTRDICRRCPTLTSLRSTCFWRDASMVDGLADMLKPALQTLRHLRIDTISFLPSTAADTFFLLADEVKKMENKNIIEDITVTVLLFNPGWDLKSAEWGQFDRVLGEPSWSNLQQFSLFIKSYQFTTDDDHSVQISSMTNKHFPRLSSSGKLNLQMSPPTVDPRTGIYNPFEYMFT</sequence>
<evidence type="ECO:0000313" key="2">
    <source>
        <dbReference type="Proteomes" id="UP000807469"/>
    </source>
</evidence>
<proteinExistence type="predicted"/>
<accession>A0A9P5ZB28</accession>
<dbReference type="EMBL" id="MU155146">
    <property type="protein sequence ID" value="KAF9484202.1"/>
    <property type="molecule type" value="Genomic_DNA"/>
</dbReference>
<dbReference type="OrthoDB" id="2745898at2759"/>
<organism evidence="1 2">
    <name type="scientific">Pholiota conissans</name>
    <dbReference type="NCBI Taxonomy" id="109636"/>
    <lineage>
        <taxon>Eukaryota</taxon>
        <taxon>Fungi</taxon>
        <taxon>Dikarya</taxon>
        <taxon>Basidiomycota</taxon>
        <taxon>Agaricomycotina</taxon>
        <taxon>Agaricomycetes</taxon>
        <taxon>Agaricomycetidae</taxon>
        <taxon>Agaricales</taxon>
        <taxon>Agaricineae</taxon>
        <taxon>Strophariaceae</taxon>
        <taxon>Pholiota</taxon>
    </lineage>
</organism>
<comment type="caution">
    <text evidence="1">The sequence shown here is derived from an EMBL/GenBank/DDBJ whole genome shotgun (WGS) entry which is preliminary data.</text>
</comment>
<keyword evidence="2" id="KW-1185">Reference proteome</keyword>
<name>A0A9P5ZB28_9AGAR</name>